<evidence type="ECO:0000256" key="2">
    <source>
        <dbReference type="ARBA" id="ARBA00022898"/>
    </source>
</evidence>
<accession>A0A2L2LKZ6</accession>
<evidence type="ECO:0000256" key="3">
    <source>
        <dbReference type="PIRSR" id="PIRSR001434-2"/>
    </source>
</evidence>
<dbReference type="GO" id="GO:0030170">
    <property type="term" value="F:pyridoxal phosphate binding"/>
    <property type="evidence" value="ECO:0007669"/>
    <property type="project" value="InterPro"/>
</dbReference>
<evidence type="ECO:0000256" key="5">
    <source>
        <dbReference type="SAM" id="MobiDB-lite"/>
    </source>
</evidence>
<evidence type="ECO:0000256" key="1">
    <source>
        <dbReference type="ARBA" id="ARBA00001933"/>
    </source>
</evidence>
<comment type="cofactor">
    <cofactor evidence="1 4">
        <name>pyridoxal 5'-phosphate</name>
        <dbReference type="ChEBI" id="CHEBI:597326"/>
    </cofactor>
</comment>
<dbReference type="GO" id="GO:0019346">
    <property type="term" value="P:transsulfuration"/>
    <property type="evidence" value="ECO:0007669"/>
    <property type="project" value="InterPro"/>
</dbReference>
<dbReference type="InterPro" id="IPR015422">
    <property type="entry name" value="PyrdxlP-dep_Trfase_small"/>
</dbReference>
<reference evidence="6 7" key="1">
    <citation type="submission" date="2018-02" db="EMBL/GenBank/DDBJ databases">
        <title>Complete genome sequence of Agrobacterium tumefaciens 1D1609.</title>
        <authorList>
            <person name="Cho S.-T."/>
            <person name="Haryono M."/>
            <person name="Chang H.-H."/>
            <person name="Santos M.N."/>
            <person name="Lai E.-M."/>
            <person name="Kuo C.-H."/>
        </authorList>
    </citation>
    <scope>NUCLEOTIDE SEQUENCE [LARGE SCALE GENOMIC DNA]</scope>
    <source>
        <strain evidence="6 7">1D1609</strain>
    </source>
</reference>
<sequence length="416" mass="44128">MVGPTGDKHHIESNMTKDVLNDDDRDEASFDLGFATRAIRGELERASASTPGRPVPLCGRPIDQNDRIRSSFGQEDDISVVTNEGVAANLAGLEGAEAGLVLGSGPSALTALFRATTSPGDRILVQTSACTATTVLMQAILSSLGVEMVVVDFAGNANLREAVNSRTRLVYLETPSNPLNGIVDISAVSAQARNHGLIVAVDSTFASPVLQRPIEHGADVVFHSFAKYINGHGDTMGGGLFGDRDLISRVRAVARAADDRQARLNLDAAHLILRGLKTLALRMEKHSTSAHAVALTLESHPAVKWVRYPFLSSHPDAVTAKRQMSGGSGMIAFGLNAGEIGTRHVVERLRLFSASLSCGEVGSLVCTSADLSTARHISLQGSELCETLGEDVIRLSVGLEDAEDLIEDLWHALSVV</sequence>
<evidence type="ECO:0000256" key="4">
    <source>
        <dbReference type="RuleBase" id="RU362118"/>
    </source>
</evidence>
<comment type="similarity">
    <text evidence="4">Belongs to the trans-sulfuration enzymes family.</text>
</comment>
<proteinExistence type="inferred from homology"/>
<dbReference type="RefSeq" id="WP_236774098.1">
    <property type="nucleotide sequence ID" value="NZ_JAANRZ010000062.1"/>
</dbReference>
<dbReference type="PIRSF" id="PIRSF001434">
    <property type="entry name" value="CGS"/>
    <property type="match status" value="1"/>
</dbReference>
<dbReference type="Pfam" id="PF01053">
    <property type="entry name" value="Cys_Met_Meta_PP"/>
    <property type="match status" value="1"/>
</dbReference>
<keyword evidence="2 3" id="KW-0663">Pyridoxal phosphate</keyword>
<dbReference type="GO" id="GO:0005737">
    <property type="term" value="C:cytoplasm"/>
    <property type="evidence" value="ECO:0007669"/>
    <property type="project" value="TreeGrafter"/>
</dbReference>
<feature type="modified residue" description="N6-(pyridoxal phosphate)lysine" evidence="3">
    <location>
        <position position="227"/>
    </location>
</feature>
<dbReference type="Gene3D" id="3.90.1150.10">
    <property type="entry name" value="Aspartate Aminotransferase, domain 1"/>
    <property type="match status" value="1"/>
</dbReference>
<dbReference type="InterPro" id="IPR000277">
    <property type="entry name" value="Cys/Met-Metab_PyrdxlP-dep_enz"/>
</dbReference>
<organism evidence="6 7">
    <name type="scientific">Agrobacterium tumefaciens</name>
    <dbReference type="NCBI Taxonomy" id="358"/>
    <lineage>
        <taxon>Bacteria</taxon>
        <taxon>Pseudomonadati</taxon>
        <taxon>Pseudomonadota</taxon>
        <taxon>Alphaproteobacteria</taxon>
        <taxon>Hyphomicrobiales</taxon>
        <taxon>Rhizobiaceae</taxon>
        <taxon>Rhizobium/Agrobacterium group</taxon>
        <taxon>Agrobacterium</taxon>
        <taxon>Agrobacterium tumefaciens complex</taxon>
    </lineage>
</organism>
<evidence type="ECO:0000313" key="7">
    <source>
        <dbReference type="Proteomes" id="UP000237717"/>
    </source>
</evidence>
<dbReference type="InterPro" id="IPR015421">
    <property type="entry name" value="PyrdxlP-dep_Trfase_major"/>
</dbReference>
<dbReference type="Gene3D" id="3.40.640.10">
    <property type="entry name" value="Type I PLP-dependent aspartate aminotransferase-like (Major domain)"/>
    <property type="match status" value="1"/>
</dbReference>
<dbReference type="GO" id="GO:0016846">
    <property type="term" value="F:carbon-sulfur lyase activity"/>
    <property type="evidence" value="ECO:0007669"/>
    <property type="project" value="TreeGrafter"/>
</dbReference>
<evidence type="ECO:0000313" key="6">
    <source>
        <dbReference type="EMBL" id="AVH45012.1"/>
    </source>
</evidence>
<dbReference type="InterPro" id="IPR015424">
    <property type="entry name" value="PyrdxlP-dep_Trfase"/>
</dbReference>
<dbReference type="EMBL" id="CP026925">
    <property type="protein sequence ID" value="AVH45012.1"/>
    <property type="molecule type" value="Genomic_DNA"/>
</dbReference>
<dbReference type="SUPFAM" id="SSF53383">
    <property type="entry name" value="PLP-dependent transferases"/>
    <property type="match status" value="1"/>
</dbReference>
<keyword evidence="6" id="KW-0456">Lyase</keyword>
<dbReference type="Proteomes" id="UP000237717">
    <property type="component" value="Chromosome II"/>
</dbReference>
<feature type="region of interest" description="Disordered" evidence="5">
    <location>
        <begin position="1"/>
        <end position="23"/>
    </location>
</feature>
<feature type="compositionally biased region" description="Basic and acidic residues" evidence="5">
    <location>
        <begin position="1"/>
        <end position="12"/>
    </location>
</feature>
<dbReference type="AlphaFoldDB" id="A0A2L2LKZ6"/>
<dbReference type="PANTHER" id="PTHR11808">
    <property type="entry name" value="TRANS-SULFURATION ENZYME FAMILY MEMBER"/>
    <property type="match status" value="1"/>
</dbReference>
<name>A0A2L2LKZ6_AGRTU</name>
<gene>
    <name evidence="6" type="ORF">At1D1609_49730</name>
</gene>
<protein>
    <submittedName>
        <fullName evidence="6">Methionine gamma-lyase</fullName>
    </submittedName>
</protein>